<dbReference type="CDD" id="cd18543">
    <property type="entry name" value="ABC_6TM_Rv0194_D1_like"/>
    <property type="match status" value="1"/>
</dbReference>
<comment type="subcellular location">
    <subcellularLocation>
        <location evidence="1">Cell membrane</location>
        <topology evidence="1">Multi-pass membrane protein</topology>
    </subcellularLocation>
</comment>
<keyword evidence="5 8" id="KW-1133">Transmembrane helix</keyword>
<protein>
    <submittedName>
        <fullName evidence="11">ABC transporter ATP-binding protein</fullName>
    </submittedName>
</protein>
<feature type="transmembrane region" description="Helical" evidence="8">
    <location>
        <begin position="66"/>
        <end position="86"/>
    </location>
</feature>
<dbReference type="InterPro" id="IPR027417">
    <property type="entry name" value="P-loop_NTPase"/>
</dbReference>
<dbReference type="InterPro" id="IPR039421">
    <property type="entry name" value="Type_1_exporter"/>
</dbReference>
<dbReference type="PROSITE" id="PS50893">
    <property type="entry name" value="ABC_TRANSPORTER_2"/>
    <property type="match status" value="1"/>
</dbReference>
<dbReference type="GO" id="GO:0005524">
    <property type="term" value="F:ATP binding"/>
    <property type="evidence" value="ECO:0007669"/>
    <property type="project" value="UniProtKB-KW"/>
</dbReference>
<evidence type="ECO:0000259" key="9">
    <source>
        <dbReference type="PROSITE" id="PS50893"/>
    </source>
</evidence>
<evidence type="ECO:0000256" key="6">
    <source>
        <dbReference type="ARBA" id="ARBA00023136"/>
    </source>
</evidence>
<evidence type="ECO:0000256" key="4">
    <source>
        <dbReference type="ARBA" id="ARBA00022840"/>
    </source>
</evidence>
<comment type="caution">
    <text evidence="11">The sequence shown here is derived from an EMBL/GenBank/DDBJ whole genome shotgun (WGS) entry which is preliminary data.</text>
</comment>
<name>A0ABP9RQT7_9ACTN</name>
<dbReference type="PANTHER" id="PTHR43394:SF1">
    <property type="entry name" value="ATP-BINDING CASSETTE SUB-FAMILY B MEMBER 10, MITOCHONDRIAL"/>
    <property type="match status" value="1"/>
</dbReference>
<dbReference type="PANTHER" id="PTHR43394">
    <property type="entry name" value="ATP-DEPENDENT PERMEASE MDL1, MITOCHONDRIAL"/>
    <property type="match status" value="1"/>
</dbReference>
<dbReference type="SUPFAM" id="SSF52540">
    <property type="entry name" value="P-loop containing nucleoside triphosphate hydrolases"/>
    <property type="match status" value="1"/>
</dbReference>
<dbReference type="InterPro" id="IPR011527">
    <property type="entry name" value="ABC1_TM_dom"/>
</dbReference>
<dbReference type="SMART" id="SM00382">
    <property type="entry name" value="AAA"/>
    <property type="match status" value="1"/>
</dbReference>
<dbReference type="InterPro" id="IPR003439">
    <property type="entry name" value="ABC_transporter-like_ATP-bd"/>
</dbReference>
<dbReference type="Proteomes" id="UP001501570">
    <property type="component" value="Unassembled WGS sequence"/>
</dbReference>
<evidence type="ECO:0000259" key="10">
    <source>
        <dbReference type="PROSITE" id="PS50929"/>
    </source>
</evidence>
<evidence type="ECO:0000256" key="3">
    <source>
        <dbReference type="ARBA" id="ARBA00022741"/>
    </source>
</evidence>
<dbReference type="InterPro" id="IPR003593">
    <property type="entry name" value="AAA+_ATPase"/>
</dbReference>
<dbReference type="InterPro" id="IPR017871">
    <property type="entry name" value="ABC_transporter-like_CS"/>
</dbReference>
<keyword evidence="12" id="KW-1185">Reference proteome</keyword>
<evidence type="ECO:0000313" key="12">
    <source>
        <dbReference type="Proteomes" id="UP001501570"/>
    </source>
</evidence>
<feature type="region of interest" description="Disordered" evidence="7">
    <location>
        <begin position="585"/>
        <end position="618"/>
    </location>
</feature>
<keyword evidence="4 11" id="KW-0067">ATP-binding</keyword>
<evidence type="ECO:0000256" key="2">
    <source>
        <dbReference type="ARBA" id="ARBA00022692"/>
    </source>
</evidence>
<dbReference type="SUPFAM" id="SSF90123">
    <property type="entry name" value="ABC transporter transmembrane region"/>
    <property type="match status" value="1"/>
</dbReference>
<proteinExistence type="predicted"/>
<dbReference type="Gene3D" id="3.40.50.300">
    <property type="entry name" value="P-loop containing nucleotide triphosphate hydrolases"/>
    <property type="match status" value="1"/>
</dbReference>
<keyword evidence="3" id="KW-0547">Nucleotide-binding</keyword>
<dbReference type="EMBL" id="BAABJQ010000005">
    <property type="protein sequence ID" value="GAA5183710.1"/>
    <property type="molecule type" value="Genomic_DNA"/>
</dbReference>
<evidence type="ECO:0000256" key="7">
    <source>
        <dbReference type="SAM" id="MobiDB-lite"/>
    </source>
</evidence>
<evidence type="ECO:0000256" key="5">
    <source>
        <dbReference type="ARBA" id="ARBA00022989"/>
    </source>
</evidence>
<feature type="transmembrane region" description="Helical" evidence="8">
    <location>
        <begin position="140"/>
        <end position="159"/>
    </location>
</feature>
<feature type="domain" description="ABC transmembrane type-1" evidence="10">
    <location>
        <begin position="30"/>
        <end position="312"/>
    </location>
</feature>
<dbReference type="Gene3D" id="1.20.1560.10">
    <property type="entry name" value="ABC transporter type 1, transmembrane domain"/>
    <property type="match status" value="1"/>
</dbReference>
<keyword evidence="2 8" id="KW-0812">Transmembrane</keyword>
<evidence type="ECO:0000313" key="11">
    <source>
        <dbReference type="EMBL" id="GAA5183710.1"/>
    </source>
</evidence>
<sequence>MSADVSPTKRPLTNLWRLRSYLRAYAGSMVWMFIAAAGATGASIVVPLVVQQVVDGPIRHGQSSGLLLLGALALALGLIEALLIFIRRWTQSQTSLDMEYEIRNDLYAHLQRLPMSFHDRWQSGQLLSRVTTDLSVIRRFMSFGLIFLVVNIATYIAVVFLLLRLYWPLGLVVALSSIPLFLASRKFTKFYLTISRLQQDQQGDLATLVEESAQGIRVIKSFGRRRHVAGMFETGARRVHDTGVAKARLLARSWAEFDAVPNVTLAIVLVGGAYAVATGGMTVGGLVAFVTLQLMLIWPIDSLGWIIANGQEAMTAADRIFEVFDVEPSIVDGPDPLAASQVEGCLRFEGVGFTYPGADTPVLNRIDLEVQPGETLAIVGVTGSGKTTLVSLVPRLYDVTAGRITIDGRDVRSLRLDSLREIVGMAFEEATLFSMSVRENLTLGRPGATDEEIAEALAVAQAEFVYDLPWGLATRVGEQGLSLSGGQRQRLALARAVIGKPRVLVLDDPLSALDVHTEALVEEALARVLHGTTALLVVHRPSTVALADRVALVRDGVIAAVGTHSELLATVPEYRAVLSAEADGAPREHEAAATPADGVPVNGVPVNGVRTNGTRIDA</sequence>
<dbReference type="Pfam" id="PF00005">
    <property type="entry name" value="ABC_tran"/>
    <property type="match status" value="1"/>
</dbReference>
<dbReference type="PROSITE" id="PS00211">
    <property type="entry name" value="ABC_TRANSPORTER_1"/>
    <property type="match status" value="1"/>
</dbReference>
<evidence type="ECO:0000256" key="1">
    <source>
        <dbReference type="ARBA" id="ARBA00004651"/>
    </source>
</evidence>
<accession>A0ABP9RQT7</accession>
<gene>
    <name evidence="11" type="ORF">GCM10023322_23640</name>
</gene>
<feature type="domain" description="ABC transporter" evidence="9">
    <location>
        <begin position="346"/>
        <end position="580"/>
    </location>
</feature>
<feature type="transmembrane region" description="Helical" evidence="8">
    <location>
        <begin position="21"/>
        <end position="46"/>
    </location>
</feature>
<keyword evidence="6 8" id="KW-0472">Membrane</keyword>
<dbReference type="PROSITE" id="PS50929">
    <property type="entry name" value="ABC_TM1F"/>
    <property type="match status" value="1"/>
</dbReference>
<organism evidence="11 12">
    <name type="scientific">Rugosimonospora acidiphila</name>
    <dbReference type="NCBI Taxonomy" id="556531"/>
    <lineage>
        <taxon>Bacteria</taxon>
        <taxon>Bacillati</taxon>
        <taxon>Actinomycetota</taxon>
        <taxon>Actinomycetes</taxon>
        <taxon>Micromonosporales</taxon>
        <taxon>Micromonosporaceae</taxon>
        <taxon>Rugosimonospora</taxon>
    </lineage>
</organism>
<dbReference type="InterPro" id="IPR036640">
    <property type="entry name" value="ABC1_TM_sf"/>
</dbReference>
<feature type="compositionally biased region" description="Low complexity" evidence="7">
    <location>
        <begin position="598"/>
        <end position="609"/>
    </location>
</feature>
<evidence type="ECO:0000256" key="8">
    <source>
        <dbReference type="SAM" id="Phobius"/>
    </source>
</evidence>
<dbReference type="Pfam" id="PF00664">
    <property type="entry name" value="ABC_membrane"/>
    <property type="match status" value="1"/>
</dbReference>
<reference evidence="12" key="1">
    <citation type="journal article" date="2019" name="Int. J. Syst. Evol. Microbiol.">
        <title>The Global Catalogue of Microorganisms (GCM) 10K type strain sequencing project: providing services to taxonomists for standard genome sequencing and annotation.</title>
        <authorList>
            <consortium name="The Broad Institute Genomics Platform"/>
            <consortium name="The Broad Institute Genome Sequencing Center for Infectious Disease"/>
            <person name="Wu L."/>
            <person name="Ma J."/>
        </authorList>
    </citation>
    <scope>NUCLEOTIDE SEQUENCE [LARGE SCALE GENOMIC DNA]</scope>
    <source>
        <strain evidence="12">JCM 18304</strain>
    </source>
</reference>
<feature type="transmembrane region" description="Helical" evidence="8">
    <location>
        <begin position="165"/>
        <end position="183"/>
    </location>
</feature>